<sequence>MGWRSFRGRGDHDAGGGVLAIHHTNIKKLLAYSTIMALGTLTMLLGIGTEYAMTAFVTFLWRTLYKGALFMVAGILDHETGTKDVTQMGGLRSVMPLTATIALVAALSLAGVPPLLGFIGKELMLESVLGADSFRTLLVLFAFLASILTIAVAFIVALRPFYGKRHQTLLEPHEAPAGMLGPRCSR</sequence>
<proteinExistence type="predicted"/>
<reference evidence="6" key="1">
    <citation type="journal article" date="2019" name="Microbiol. Resour. Announc.">
        <title>Complete Genome Sequence of Halomonas olivaria, a Moderately Halophilic Bacterium Isolated from Olive Processing Effluents, Obtained by Nanopore Sequencing.</title>
        <authorList>
            <person name="Nagata S."/>
            <person name="Ii K.M."/>
            <person name="Tsukimi T."/>
            <person name="Miura M.C."/>
            <person name="Galipon J."/>
            <person name="Arakawa K."/>
        </authorList>
    </citation>
    <scope>NUCLEOTIDE SEQUENCE [LARGE SCALE GENOMIC DNA]</scope>
    <source>
        <strain evidence="6">TYRC17</strain>
    </source>
</reference>
<dbReference type="EMBL" id="AP019416">
    <property type="protein sequence ID" value="BBI52139.1"/>
    <property type="molecule type" value="Genomic_DNA"/>
</dbReference>
<feature type="transmembrane region" description="Helical" evidence="3">
    <location>
        <begin position="59"/>
        <end position="76"/>
    </location>
</feature>
<protein>
    <recommendedName>
        <fullName evidence="4">NADH:quinone oxidoreductase/Mrp antiporter transmembrane domain-containing protein</fullName>
    </recommendedName>
</protein>
<dbReference type="Proteomes" id="UP000289555">
    <property type="component" value="Chromosome"/>
</dbReference>
<evidence type="ECO:0000256" key="3">
    <source>
        <dbReference type="SAM" id="Phobius"/>
    </source>
</evidence>
<feature type="domain" description="NADH:quinone oxidoreductase/Mrp antiporter transmembrane" evidence="4">
    <location>
        <begin position="16"/>
        <end position="147"/>
    </location>
</feature>
<evidence type="ECO:0000313" key="6">
    <source>
        <dbReference type="Proteomes" id="UP000289555"/>
    </source>
</evidence>
<dbReference type="PANTHER" id="PTHR43373:SF1">
    <property type="entry name" value="NA(+)_H(+) ANTIPORTER SUBUNIT A"/>
    <property type="match status" value="1"/>
</dbReference>
<comment type="subcellular location">
    <subcellularLocation>
        <location evidence="1">Endomembrane system</location>
        <topology evidence="1">Multi-pass membrane protein</topology>
    </subcellularLocation>
    <subcellularLocation>
        <location evidence="2">Membrane</location>
        <topology evidence="2">Multi-pass membrane protein</topology>
    </subcellularLocation>
</comment>
<evidence type="ECO:0000256" key="2">
    <source>
        <dbReference type="RuleBase" id="RU000320"/>
    </source>
</evidence>
<evidence type="ECO:0000256" key="1">
    <source>
        <dbReference type="ARBA" id="ARBA00004127"/>
    </source>
</evidence>
<keyword evidence="2 3" id="KW-0812">Transmembrane</keyword>
<evidence type="ECO:0000313" key="5">
    <source>
        <dbReference type="EMBL" id="BBI52139.1"/>
    </source>
</evidence>
<evidence type="ECO:0000259" key="4">
    <source>
        <dbReference type="Pfam" id="PF00361"/>
    </source>
</evidence>
<dbReference type="InterPro" id="IPR050616">
    <property type="entry name" value="CPA3_Na-H_Antiporter_A"/>
</dbReference>
<feature type="transmembrane region" description="Helical" evidence="3">
    <location>
        <begin position="29"/>
        <end position="47"/>
    </location>
</feature>
<dbReference type="InterPro" id="IPR001750">
    <property type="entry name" value="ND/Mrp_TM"/>
</dbReference>
<organism evidence="5 6">
    <name type="scientific">Vreelandella olivaria</name>
    <dbReference type="NCBI Taxonomy" id="390919"/>
    <lineage>
        <taxon>Bacteria</taxon>
        <taxon>Pseudomonadati</taxon>
        <taxon>Pseudomonadota</taxon>
        <taxon>Gammaproteobacteria</taxon>
        <taxon>Oceanospirillales</taxon>
        <taxon>Halomonadaceae</taxon>
        <taxon>Vreelandella</taxon>
    </lineage>
</organism>
<keyword evidence="3" id="KW-1133">Transmembrane helix</keyword>
<keyword evidence="6" id="KW-1185">Reference proteome</keyword>
<dbReference type="Pfam" id="PF00361">
    <property type="entry name" value="Proton_antipo_M"/>
    <property type="match status" value="1"/>
</dbReference>
<dbReference type="PANTHER" id="PTHR43373">
    <property type="entry name" value="NA(+)/H(+) ANTIPORTER SUBUNIT"/>
    <property type="match status" value="1"/>
</dbReference>
<feature type="transmembrane region" description="Helical" evidence="3">
    <location>
        <begin position="136"/>
        <end position="158"/>
    </location>
</feature>
<accession>A0ABN5WYU5</accession>
<keyword evidence="3" id="KW-0472">Membrane</keyword>
<feature type="transmembrane region" description="Helical" evidence="3">
    <location>
        <begin position="97"/>
        <end position="116"/>
    </location>
</feature>
<name>A0ABN5WYU5_9GAMM</name>
<gene>
    <name evidence="5" type="ORF">HORIV_45600</name>
</gene>